<organism evidence="3 4">
    <name type="scientific">Leptospira ognonensis</name>
    <dbReference type="NCBI Taxonomy" id="2484945"/>
    <lineage>
        <taxon>Bacteria</taxon>
        <taxon>Pseudomonadati</taxon>
        <taxon>Spirochaetota</taxon>
        <taxon>Spirochaetia</taxon>
        <taxon>Leptospirales</taxon>
        <taxon>Leptospiraceae</taxon>
        <taxon>Leptospira</taxon>
    </lineage>
</organism>
<evidence type="ECO:0000313" key="4">
    <source>
        <dbReference type="Proteomes" id="UP000297693"/>
    </source>
</evidence>
<feature type="transmembrane region" description="Helical" evidence="1">
    <location>
        <begin position="132"/>
        <end position="152"/>
    </location>
</feature>
<keyword evidence="4" id="KW-1185">Reference proteome</keyword>
<keyword evidence="1" id="KW-0812">Transmembrane</keyword>
<dbReference type="GO" id="GO:0005886">
    <property type="term" value="C:plasma membrane"/>
    <property type="evidence" value="ECO:0007669"/>
    <property type="project" value="TreeGrafter"/>
</dbReference>
<feature type="transmembrane region" description="Helical" evidence="1">
    <location>
        <begin position="83"/>
        <end position="108"/>
    </location>
</feature>
<evidence type="ECO:0000256" key="1">
    <source>
        <dbReference type="SAM" id="Phobius"/>
    </source>
</evidence>
<feature type="transmembrane region" description="Helical" evidence="1">
    <location>
        <begin position="164"/>
        <end position="187"/>
    </location>
</feature>
<dbReference type="PANTHER" id="PTHR42709">
    <property type="entry name" value="ALKALINE PHOSPHATASE LIKE PROTEIN"/>
    <property type="match status" value="1"/>
</dbReference>
<dbReference type="AlphaFoldDB" id="A0A4R9K2E2"/>
<evidence type="ECO:0000259" key="2">
    <source>
        <dbReference type="Pfam" id="PF09335"/>
    </source>
</evidence>
<proteinExistence type="predicted"/>
<dbReference type="InterPro" id="IPR032816">
    <property type="entry name" value="VTT_dom"/>
</dbReference>
<dbReference type="InterPro" id="IPR051311">
    <property type="entry name" value="DedA_domain"/>
</dbReference>
<protein>
    <submittedName>
        <fullName evidence="3">DedA family protein</fullName>
    </submittedName>
</protein>
<comment type="caution">
    <text evidence="3">The sequence shown here is derived from an EMBL/GenBank/DDBJ whole genome shotgun (WGS) entry which is preliminary data.</text>
</comment>
<feature type="transmembrane region" description="Helical" evidence="1">
    <location>
        <begin position="52"/>
        <end position="76"/>
    </location>
</feature>
<accession>A0A4R9K2E2</accession>
<keyword evidence="1" id="KW-0472">Membrane</keyword>
<dbReference type="EMBL" id="RQGD01000034">
    <property type="protein sequence ID" value="TGL58295.1"/>
    <property type="molecule type" value="Genomic_DNA"/>
</dbReference>
<gene>
    <name evidence="3" type="ORF">EHQ58_12585</name>
</gene>
<dbReference type="OrthoDB" id="8549942at2"/>
<reference evidence="3" key="1">
    <citation type="journal article" date="2019" name="PLoS Negl. Trop. Dis.">
        <title>Revisiting the worldwide diversity of Leptospira species in the environment.</title>
        <authorList>
            <person name="Vincent A.T."/>
            <person name="Schiettekatte O."/>
            <person name="Bourhy P."/>
            <person name="Veyrier F.J."/>
            <person name="Picardeau M."/>
        </authorList>
    </citation>
    <scope>NUCLEOTIDE SEQUENCE [LARGE SCALE GENOMIC DNA]</scope>
    <source>
        <strain evidence="3">201702476</strain>
    </source>
</reference>
<evidence type="ECO:0000313" key="3">
    <source>
        <dbReference type="EMBL" id="TGL58295.1"/>
    </source>
</evidence>
<dbReference type="Proteomes" id="UP000297693">
    <property type="component" value="Unassembled WGS sequence"/>
</dbReference>
<feature type="domain" description="VTT" evidence="2">
    <location>
        <begin position="72"/>
        <end position="182"/>
    </location>
</feature>
<name>A0A4R9K2E2_9LEPT</name>
<keyword evidence="1" id="KW-1133">Transmembrane helix</keyword>
<sequence>MSQKKELTKLLIQTLVSIVLVVGLVFSLAYFYRAPLLSYSKVFVDEFGYAGLFFGMVLSDSLPAFIPPDAFLMLAVSGGLSHLFTLVCMSTGSILGGTIAYVVGRFLIPRFHLGRQLVLHYEDKFLPYVRRYGFWAVVLAALTPVPYSWMAYTVGTFKMKYRLFFLGSLFRIVRMSVYFYAMLAGWVSGA</sequence>
<dbReference type="Pfam" id="PF09335">
    <property type="entry name" value="VTT_dom"/>
    <property type="match status" value="1"/>
</dbReference>
<dbReference type="PANTHER" id="PTHR42709:SF11">
    <property type="entry name" value="DEDA FAMILY PROTEIN"/>
    <property type="match status" value="1"/>
</dbReference>
<feature type="transmembrane region" description="Helical" evidence="1">
    <location>
        <begin position="12"/>
        <end position="32"/>
    </location>
</feature>